<dbReference type="Gene3D" id="3.40.50.300">
    <property type="entry name" value="P-loop containing nucleotide triphosphate hydrolases"/>
    <property type="match status" value="1"/>
</dbReference>
<evidence type="ECO:0000313" key="2">
    <source>
        <dbReference type="EMBL" id="RJX51486.1"/>
    </source>
</evidence>
<dbReference type="InterPro" id="IPR027417">
    <property type="entry name" value="P-loop_NTPase"/>
</dbReference>
<evidence type="ECO:0000256" key="1">
    <source>
        <dbReference type="SAM" id="MobiDB-lite"/>
    </source>
</evidence>
<dbReference type="RefSeq" id="WP_120082993.1">
    <property type="nucleotide sequence ID" value="NZ_QMDW01000002.1"/>
</dbReference>
<feature type="compositionally biased region" description="Acidic residues" evidence="1">
    <location>
        <begin position="141"/>
        <end position="162"/>
    </location>
</feature>
<proteinExistence type="predicted"/>
<evidence type="ECO:0008006" key="4">
    <source>
        <dbReference type="Google" id="ProtNLM"/>
    </source>
</evidence>
<dbReference type="SUPFAM" id="SSF52540">
    <property type="entry name" value="P-loop containing nucleoside triphosphate hydrolases"/>
    <property type="match status" value="1"/>
</dbReference>
<dbReference type="Proteomes" id="UP000281564">
    <property type="component" value="Unassembled WGS sequence"/>
</dbReference>
<accession>A0A3A6Q2R2</accession>
<reference evidence="2 3" key="1">
    <citation type="submission" date="2018-06" db="EMBL/GenBank/DDBJ databases">
        <title>Halonotius sp. F13-13 a new haloarchaeeon isolated from a solar saltern from Isla Cristina, Huelva, Spain.</title>
        <authorList>
            <person name="Duran-Viseras A."/>
            <person name="Sanchez-Porro C."/>
            <person name="Ventosa A."/>
        </authorList>
    </citation>
    <scope>NUCLEOTIDE SEQUENCE [LARGE SCALE GENOMIC DNA]</scope>
    <source>
        <strain evidence="2 3">CECT 7525</strain>
    </source>
</reference>
<dbReference type="OrthoDB" id="337234at2157"/>
<evidence type="ECO:0000313" key="3">
    <source>
        <dbReference type="Proteomes" id="UP000281564"/>
    </source>
</evidence>
<keyword evidence="3" id="KW-1185">Reference proteome</keyword>
<gene>
    <name evidence="2" type="ORF">DP106_01985</name>
</gene>
<dbReference type="AlphaFoldDB" id="A0A3A6Q2R2"/>
<comment type="caution">
    <text evidence="2">The sequence shown here is derived from an EMBL/GenBank/DDBJ whole genome shotgun (WGS) entry which is preliminary data.</text>
</comment>
<sequence>MVDIPFGVSRLDSMLDGGVPTGSVVLLATEPGAGGRKFAQTSAAMNALATTDNEAFERHYRGIDHEGVIVPASVHYLSVAATTDSLEAALTETVSTEIAKRAATGITYHDLSAAYFDATDVPEAWYQDSDAPPSLPPESPADGDADPDGIADDAVENDETADPFDYGETTATIPGDDAGDSTTAVDNATAVDDTTAADDTNADGTTVADVAATATSSTTGAGSDDSGAADSPAILSMLRASLDDAVGGTLVVIDAVTDLGDLSDDVVSWAAVVRLLRGLTRMVAARGGLVLVVADAEAVTDAQLGSLSAATTGTLSFGWETGGSQRARLLSIRELPGALGRLDRDEIAAFESELHDRGYDLSNVRKIR</sequence>
<dbReference type="EMBL" id="QMDW01000002">
    <property type="protein sequence ID" value="RJX51486.1"/>
    <property type="molecule type" value="Genomic_DNA"/>
</dbReference>
<feature type="region of interest" description="Disordered" evidence="1">
    <location>
        <begin position="125"/>
        <end position="184"/>
    </location>
</feature>
<name>A0A3A6Q2R2_9EURY</name>
<organism evidence="2 3">
    <name type="scientific">Halonotius pteroides</name>
    <dbReference type="NCBI Taxonomy" id="268735"/>
    <lineage>
        <taxon>Archaea</taxon>
        <taxon>Methanobacteriati</taxon>
        <taxon>Methanobacteriota</taxon>
        <taxon>Stenosarchaea group</taxon>
        <taxon>Halobacteria</taxon>
        <taxon>Halobacteriales</taxon>
        <taxon>Haloferacaceae</taxon>
        <taxon>Halonotius</taxon>
    </lineage>
</organism>
<protein>
    <recommendedName>
        <fullName evidence="4">HTR-like protein</fullName>
    </recommendedName>
</protein>